<dbReference type="Proteomes" id="UP000250085">
    <property type="component" value="Chromosome"/>
</dbReference>
<feature type="transmembrane region" description="Helical" evidence="1">
    <location>
        <begin position="7"/>
        <end position="26"/>
    </location>
</feature>
<keyword evidence="3" id="KW-1185">Reference proteome</keyword>
<name>A0A2Z2MW03_9EURY</name>
<gene>
    <name evidence="2" type="ORF">A3L10_00100</name>
</gene>
<dbReference type="OrthoDB" id="101395at2157"/>
<keyword evidence="1" id="KW-0812">Transmembrane</keyword>
<dbReference type="KEGG" id="trl:A3L10_00100"/>
<keyword evidence="1" id="KW-1133">Transmembrane helix</keyword>
<dbReference type="AlphaFoldDB" id="A0A2Z2MW03"/>
<accession>A0A2Z2MW03</accession>
<sequence length="286" mass="32700">MNDELKTVIPVIIILILIVQLVHLNLEIDGLKKDVERLKKQQEQCSLIIWSEYGRDIGAAIGYLQKTRPDIMKELGNASLTVESISTWSFEASYDPREGVFWVWRDIHGWAERDIVYVQITAYYPNSTRVRDFPWIRYRVNHTTGEVIGVSSETAQMTVMRAYYRLYRNLTALLGIPSNNTPRACGNYVAILPENGSWFDFEIECASSENISLCWFIIGEVDEKTGMLKRLEVTKPFKGGCEEEDELRTLDIIEKVAPFNATAQEIKQSILNMTGGLMFNLTFPSP</sequence>
<organism evidence="2 3">
    <name type="scientific">Thermococcus radiotolerans</name>
    <dbReference type="NCBI Taxonomy" id="187880"/>
    <lineage>
        <taxon>Archaea</taxon>
        <taxon>Methanobacteriati</taxon>
        <taxon>Methanobacteriota</taxon>
        <taxon>Thermococci</taxon>
        <taxon>Thermococcales</taxon>
        <taxon>Thermococcaceae</taxon>
        <taxon>Thermococcus</taxon>
    </lineage>
</organism>
<keyword evidence="1" id="KW-0472">Membrane</keyword>
<reference evidence="2 3" key="1">
    <citation type="submission" date="2016-04" db="EMBL/GenBank/DDBJ databases">
        <title>Complete genome sequence of Thermococcus radiotolerans type strain EJ2.</title>
        <authorList>
            <person name="Oger P.M."/>
        </authorList>
    </citation>
    <scope>NUCLEOTIDE SEQUENCE [LARGE SCALE GENOMIC DNA]</scope>
    <source>
        <strain evidence="2 3">EJ2</strain>
    </source>
</reference>
<evidence type="ECO:0000313" key="3">
    <source>
        <dbReference type="Proteomes" id="UP000250085"/>
    </source>
</evidence>
<dbReference type="GeneID" id="33327201"/>
<dbReference type="RefSeq" id="WP_088865842.1">
    <property type="nucleotide sequence ID" value="NZ_CP015106.1"/>
</dbReference>
<evidence type="ECO:0000256" key="1">
    <source>
        <dbReference type="SAM" id="Phobius"/>
    </source>
</evidence>
<dbReference type="EMBL" id="CP015106">
    <property type="protein sequence ID" value="ASJ13604.1"/>
    <property type="molecule type" value="Genomic_DNA"/>
</dbReference>
<protein>
    <submittedName>
        <fullName evidence="2">Uncharacterized protein</fullName>
    </submittedName>
</protein>
<proteinExistence type="predicted"/>
<evidence type="ECO:0000313" key="2">
    <source>
        <dbReference type="EMBL" id="ASJ13604.1"/>
    </source>
</evidence>